<dbReference type="PROSITE" id="PS51354">
    <property type="entry name" value="GLUTAREDOXIN_2"/>
    <property type="match status" value="1"/>
</dbReference>
<evidence type="ECO:0000313" key="3">
    <source>
        <dbReference type="EMBL" id="VAW56597.1"/>
    </source>
</evidence>
<evidence type="ECO:0000259" key="2">
    <source>
        <dbReference type="Pfam" id="PF00462"/>
    </source>
</evidence>
<dbReference type="InterPro" id="IPR002109">
    <property type="entry name" value="Glutaredoxin"/>
</dbReference>
<dbReference type="EMBL" id="UOFF01000257">
    <property type="protein sequence ID" value="VAW56597.1"/>
    <property type="molecule type" value="Genomic_DNA"/>
</dbReference>
<accession>A0A3B0X137</accession>
<dbReference type="AlphaFoldDB" id="A0A3B0X137"/>
<proteinExistence type="predicted"/>
<gene>
    <name evidence="3" type="ORF">MNBD_GAMMA07-295</name>
</gene>
<dbReference type="SUPFAM" id="SSF52833">
    <property type="entry name" value="Thioredoxin-like"/>
    <property type="match status" value="1"/>
</dbReference>
<keyword evidence="1" id="KW-0812">Transmembrane</keyword>
<dbReference type="Gene3D" id="3.40.30.10">
    <property type="entry name" value="Glutaredoxin"/>
    <property type="match status" value="1"/>
</dbReference>
<dbReference type="InterPro" id="IPR036249">
    <property type="entry name" value="Thioredoxin-like_sf"/>
</dbReference>
<feature type="domain" description="Glutaredoxin" evidence="2">
    <location>
        <begin position="52"/>
        <end position="110"/>
    </location>
</feature>
<dbReference type="Pfam" id="PF00462">
    <property type="entry name" value="Glutaredoxin"/>
    <property type="match status" value="1"/>
</dbReference>
<keyword evidence="1" id="KW-0472">Membrane</keyword>
<sequence length="122" mass="14188">MNTETTKRAFYQQPLIIIFVLFIAGFFLVQHFAIQALSDEPLVLTKANPPKIIMYGTQSCKYCFIAKSFFDKHNLPFIEYDIDRSEKHMNMFRLLGGRGTPLIIINEDIIHGFNEQLMRKAL</sequence>
<feature type="transmembrane region" description="Helical" evidence="1">
    <location>
        <begin position="15"/>
        <end position="34"/>
    </location>
</feature>
<protein>
    <recommendedName>
        <fullName evidence="2">Glutaredoxin domain-containing protein</fullName>
    </recommendedName>
</protein>
<organism evidence="3">
    <name type="scientific">hydrothermal vent metagenome</name>
    <dbReference type="NCBI Taxonomy" id="652676"/>
    <lineage>
        <taxon>unclassified sequences</taxon>
        <taxon>metagenomes</taxon>
        <taxon>ecological metagenomes</taxon>
    </lineage>
</organism>
<evidence type="ECO:0000256" key="1">
    <source>
        <dbReference type="SAM" id="Phobius"/>
    </source>
</evidence>
<name>A0A3B0X137_9ZZZZ</name>
<keyword evidence="1" id="KW-1133">Transmembrane helix</keyword>
<reference evidence="3" key="1">
    <citation type="submission" date="2018-06" db="EMBL/GenBank/DDBJ databases">
        <authorList>
            <person name="Zhirakovskaya E."/>
        </authorList>
    </citation>
    <scope>NUCLEOTIDE SEQUENCE</scope>
</reference>
<dbReference type="CDD" id="cd02976">
    <property type="entry name" value="NrdH"/>
    <property type="match status" value="1"/>
</dbReference>